<proteinExistence type="predicted"/>
<keyword evidence="2" id="KW-0067">ATP-binding</keyword>
<dbReference type="InterPro" id="IPR049945">
    <property type="entry name" value="AAA_22"/>
</dbReference>
<keyword evidence="5" id="KW-1185">Reference proteome</keyword>
<dbReference type="InterPro" id="IPR027417">
    <property type="entry name" value="P-loop_NTPase"/>
</dbReference>
<evidence type="ECO:0000256" key="1">
    <source>
        <dbReference type="ARBA" id="ARBA00022741"/>
    </source>
</evidence>
<dbReference type="InterPro" id="IPR016032">
    <property type="entry name" value="Sig_transdc_resp-reg_C-effctor"/>
</dbReference>
<evidence type="ECO:0000259" key="3">
    <source>
        <dbReference type="PROSITE" id="PS50043"/>
    </source>
</evidence>
<evidence type="ECO:0000313" key="5">
    <source>
        <dbReference type="Proteomes" id="UP001501237"/>
    </source>
</evidence>
<dbReference type="Pfam" id="PF00196">
    <property type="entry name" value="GerE"/>
    <property type="match status" value="1"/>
</dbReference>
<dbReference type="InterPro" id="IPR000792">
    <property type="entry name" value="Tscrpt_reg_LuxR_C"/>
</dbReference>
<dbReference type="PROSITE" id="PS50043">
    <property type="entry name" value="HTH_LUXR_2"/>
    <property type="match status" value="1"/>
</dbReference>
<gene>
    <name evidence="4" type="ORF">GCM10010468_59070</name>
</gene>
<name>A0ABP6QHQ6_9ACTN</name>
<feature type="domain" description="HTH luxR-type" evidence="3">
    <location>
        <begin position="786"/>
        <end position="851"/>
    </location>
</feature>
<dbReference type="InterPro" id="IPR036388">
    <property type="entry name" value="WH-like_DNA-bd_sf"/>
</dbReference>
<dbReference type="SMART" id="SM00421">
    <property type="entry name" value="HTH_LUXR"/>
    <property type="match status" value="1"/>
</dbReference>
<keyword evidence="1" id="KW-0547">Nucleotide-binding</keyword>
<evidence type="ECO:0000256" key="2">
    <source>
        <dbReference type="ARBA" id="ARBA00022840"/>
    </source>
</evidence>
<dbReference type="EMBL" id="BAAAUV010000019">
    <property type="protein sequence ID" value="GAA3229261.1"/>
    <property type="molecule type" value="Genomic_DNA"/>
</dbReference>
<dbReference type="PANTHER" id="PTHR16305:SF35">
    <property type="entry name" value="TRANSCRIPTIONAL ACTIVATOR DOMAIN"/>
    <property type="match status" value="1"/>
</dbReference>
<organism evidence="4 5">
    <name type="scientific">Actinocorallia longicatena</name>
    <dbReference type="NCBI Taxonomy" id="111803"/>
    <lineage>
        <taxon>Bacteria</taxon>
        <taxon>Bacillati</taxon>
        <taxon>Actinomycetota</taxon>
        <taxon>Actinomycetes</taxon>
        <taxon>Streptosporangiales</taxon>
        <taxon>Thermomonosporaceae</taxon>
        <taxon>Actinocorallia</taxon>
    </lineage>
</organism>
<dbReference type="RefSeq" id="WP_344834821.1">
    <property type="nucleotide sequence ID" value="NZ_BAAAUV010000019.1"/>
</dbReference>
<dbReference type="PANTHER" id="PTHR16305">
    <property type="entry name" value="TESTICULAR SOLUBLE ADENYLYL CYCLASE"/>
    <property type="match status" value="1"/>
</dbReference>
<dbReference type="SUPFAM" id="SSF46894">
    <property type="entry name" value="C-terminal effector domain of the bipartite response regulators"/>
    <property type="match status" value="1"/>
</dbReference>
<sequence>MAGWPFAGRAAELTRLGQIARESALVIAGPAGAGKSRLAAEIVEGFPQGEFTVARVSATGSANGIPYGALAHLLPAESPGGMTNPLRWAAEAISVRGRRLLLAVDDAHLLDAASAATVRYLVANAGAYLVATVRTGEHVPDAVASLWKDGFAVRSEIGPLTAEDTALMLHARLGGPVDDTTLQRLYRATEGNALLVRELVGAALDSGELAEERGMWRLAGVPAPGPRLTELIQERIGKLSGVQAAVLEYVALAEPLGLRPLTALCGAAAVEEAEARGLVRVEAAGRRAEVRLAHPLYGEVARAQCPSLRRRSRFAALARTHERYGAHRREDPLRLTLWRIESGLGAPPGPLLKACRLAWAAHDYPLALRLGHLAVTAGGGLEASLLLATVLDNAQLPDEARAVLDALPTPVEPAQRVQVTLAKASNLAWGMNRLGGALALLSAEVPELAVRRLSLLASATRPAEALNLADALLDAGGLEAGQVAQVLNARALALVQLGRIGEGVAVLRTALADGSWRDGVPVLVSPLHSTWAMAGLFSGDLRMTREAVASMSAAEADQHGWSRGEGSLALWRGQLAMAEGRPRTALSVLHAAAHHPTATTVGGCMGAYAAALAMRGDAAGARAALTEARRRNRPTWTAFTRWAELTDIAIATASGQTSEAAHLAAEAAASARLDGLPGFELLALHDLVRLNAAGSSTVVRLSELRFLGIRAETTYRQARWARDPEGLTEVAREWAAQGFTLFAAETAARAAAVLRRDGTERRRRNAETLALEYLTACEDADTLPLHSLGAPDLTPRLWEVVHLVVSGLSNREIGERLHLSKRTIDNHLRTIYMRTGIPERSQLGRLLLLRRR</sequence>
<dbReference type="Pfam" id="PF13401">
    <property type="entry name" value="AAA_22"/>
    <property type="match status" value="1"/>
</dbReference>
<evidence type="ECO:0000313" key="4">
    <source>
        <dbReference type="EMBL" id="GAA3229261.1"/>
    </source>
</evidence>
<dbReference type="PRINTS" id="PR00038">
    <property type="entry name" value="HTHLUXR"/>
</dbReference>
<dbReference type="SUPFAM" id="SSF52540">
    <property type="entry name" value="P-loop containing nucleoside triphosphate hydrolases"/>
    <property type="match status" value="1"/>
</dbReference>
<protein>
    <submittedName>
        <fullName evidence="4">LuxR C-terminal-related transcriptional regulator</fullName>
    </submittedName>
</protein>
<dbReference type="CDD" id="cd06170">
    <property type="entry name" value="LuxR_C_like"/>
    <property type="match status" value="1"/>
</dbReference>
<comment type="caution">
    <text evidence="4">The sequence shown here is derived from an EMBL/GenBank/DDBJ whole genome shotgun (WGS) entry which is preliminary data.</text>
</comment>
<accession>A0ABP6QHQ6</accession>
<dbReference type="Proteomes" id="UP001501237">
    <property type="component" value="Unassembled WGS sequence"/>
</dbReference>
<reference evidence="5" key="1">
    <citation type="journal article" date="2019" name="Int. J. Syst. Evol. Microbiol.">
        <title>The Global Catalogue of Microorganisms (GCM) 10K type strain sequencing project: providing services to taxonomists for standard genome sequencing and annotation.</title>
        <authorList>
            <consortium name="The Broad Institute Genomics Platform"/>
            <consortium name="The Broad Institute Genome Sequencing Center for Infectious Disease"/>
            <person name="Wu L."/>
            <person name="Ma J."/>
        </authorList>
    </citation>
    <scope>NUCLEOTIDE SEQUENCE [LARGE SCALE GENOMIC DNA]</scope>
    <source>
        <strain evidence="5">JCM 9377</strain>
    </source>
</reference>
<dbReference type="Gene3D" id="1.10.10.10">
    <property type="entry name" value="Winged helix-like DNA-binding domain superfamily/Winged helix DNA-binding domain"/>
    <property type="match status" value="1"/>
</dbReference>